<keyword evidence="2" id="KW-1185">Reference proteome</keyword>
<reference evidence="1 2" key="1">
    <citation type="journal article" date="2020" name="Microorganisms">
        <title>New Insight into Antimicrobial Compounds from Food and Marine-Sourced Carnobacterium Species through Phenotype and Genome Analyses.</title>
        <authorList>
            <person name="Begrem S."/>
            <person name="Ivaniuk F."/>
            <person name="Gigout-Chevalier F."/>
            <person name="Kolypczuk L."/>
            <person name="Bonnetot S."/>
            <person name="Leroi F."/>
            <person name="Grovel O."/>
            <person name="Delbarre-Ladrat C."/>
            <person name="Passerini D."/>
        </authorList>
    </citation>
    <scope>NUCLEOTIDE SEQUENCE [LARGE SCALE GENOMIC DNA]</scope>
    <source>
        <strain evidence="1 2">MIP2551</strain>
    </source>
</reference>
<dbReference type="EMBL" id="WNJQ01000008">
    <property type="protein sequence ID" value="MBC9825951.1"/>
    <property type="molecule type" value="Genomic_DNA"/>
</dbReference>
<proteinExistence type="predicted"/>
<evidence type="ECO:0000313" key="2">
    <source>
        <dbReference type="Proteomes" id="UP000638836"/>
    </source>
</evidence>
<gene>
    <name evidence="1" type="ORF">GLO26_09000</name>
</gene>
<organism evidence="1 2">
    <name type="scientific">Carnobacterium inhibens</name>
    <dbReference type="NCBI Taxonomy" id="147709"/>
    <lineage>
        <taxon>Bacteria</taxon>
        <taxon>Bacillati</taxon>
        <taxon>Bacillota</taxon>
        <taxon>Bacilli</taxon>
        <taxon>Lactobacillales</taxon>
        <taxon>Carnobacteriaceae</taxon>
        <taxon>Carnobacterium</taxon>
    </lineage>
</organism>
<dbReference type="InterPro" id="IPR010461">
    <property type="entry name" value="ComK"/>
</dbReference>
<name>A0ABR7TFP1_9LACT</name>
<dbReference type="RefSeq" id="WP_187949052.1">
    <property type="nucleotide sequence ID" value="NZ_WNJQ01000008.1"/>
</dbReference>
<comment type="caution">
    <text evidence="1">The sequence shown here is derived from an EMBL/GenBank/DDBJ whole genome shotgun (WGS) entry which is preliminary data.</text>
</comment>
<dbReference type="Pfam" id="PF06338">
    <property type="entry name" value="ComK"/>
    <property type="match status" value="1"/>
</dbReference>
<dbReference type="Proteomes" id="UP000638836">
    <property type="component" value="Unassembled WGS sequence"/>
</dbReference>
<evidence type="ECO:0000313" key="1">
    <source>
        <dbReference type="EMBL" id="MBC9825951.1"/>
    </source>
</evidence>
<protein>
    <submittedName>
        <fullName evidence="1">Uncharacterized protein</fullName>
    </submittedName>
</protein>
<accession>A0ABR7TFP1</accession>
<sequence length="310" mass="36345">MKEDFERNQYLTYYSKWRNGYFQFNNTIPSKKPAYYLDEVCESQYSYKTTWYRNTIDPLSITDHSLSSSLAIAFEQTHILLNAKSFYIKDIRDVQETPFNTIVFQLDEPPLKTKEESRTIMNRYFSQKPLDYTYIQHIGKSLGFHHRCPFVSGDEIFVPEKGAANDSTSWYGLHHILSAVEDKKENCMQVTFRNHHELQLIVSAHSFYDQVERSAVLSHLLHAVVDELLSNYGHTLAPYFSQELNVVQRRLKNPTFTSVFFSLNKVMVFLSNYKAQDILVKVLGEENPYLDEVRDHFRSTLTNNPTFPKD</sequence>